<keyword evidence="2" id="KW-1185">Reference proteome</keyword>
<evidence type="ECO:0000313" key="1">
    <source>
        <dbReference type="EMBL" id="CEG46370.1"/>
    </source>
</evidence>
<protein>
    <submittedName>
        <fullName evidence="1">Uncharacterized protein</fullName>
    </submittedName>
</protein>
<dbReference type="GeneID" id="36397828"/>
<dbReference type="AlphaFoldDB" id="A0A0P1AXY9"/>
<organism evidence="1 2">
    <name type="scientific">Plasmopara halstedii</name>
    <name type="common">Downy mildew of sunflower</name>
    <dbReference type="NCBI Taxonomy" id="4781"/>
    <lineage>
        <taxon>Eukaryota</taxon>
        <taxon>Sar</taxon>
        <taxon>Stramenopiles</taxon>
        <taxon>Oomycota</taxon>
        <taxon>Peronosporomycetes</taxon>
        <taxon>Peronosporales</taxon>
        <taxon>Peronosporaceae</taxon>
        <taxon>Plasmopara</taxon>
    </lineage>
</organism>
<name>A0A0P1AXY9_PLAHL</name>
<dbReference type="Proteomes" id="UP000054928">
    <property type="component" value="Unassembled WGS sequence"/>
</dbReference>
<evidence type="ECO:0000313" key="2">
    <source>
        <dbReference type="Proteomes" id="UP000054928"/>
    </source>
</evidence>
<accession>A0A0P1AXY9</accession>
<proteinExistence type="predicted"/>
<sequence>MVLSTVPLPHGVYTEKGVKCLESFNQSLHGLPSPVRYVCHEQRARNNAKAHPSALTRIVASRTSHRLTGSHKLLSHGVCMTMGNQSTE</sequence>
<dbReference type="EMBL" id="CCYD01002047">
    <property type="protein sequence ID" value="CEG46370.1"/>
    <property type="molecule type" value="Genomic_DNA"/>
</dbReference>
<reference evidence="2" key="1">
    <citation type="submission" date="2014-09" db="EMBL/GenBank/DDBJ databases">
        <authorList>
            <person name="Sharma Rahul"/>
            <person name="Thines Marco"/>
        </authorList>
    </citation>
    <scope>NUCLEOTIDE SEQUENCE [LARGE SCALE GENOMIC DNA]</scope>
</reference>
<dbReference type="RefSeq" id="XP_024582739.1">
    <property type="nucleotide sequence ID" value="XM_024717218.1"/>
</dbReference>